<protein>
    <recommendedName>
        <fullName evidence="3">Reverse transcriptase</fullName>
    </recommendedName>
</protein>
<keyword evidence="2" id="KW-1185">Reference proteome</keyword>
<evidence type="ECO:0000313" key="2">
    <source>
        <dbReference type="Proteomes" id="UP001159363"/>
    </source>
</evidence>
<name>A0ABQ9H5Q1_9NEOP</name>
<proteinExistence type="predicted"/>
<sequence length="73" mass="8513">MEKLTTPEIETHQGYVYNGRDKYDIIADSLEEKFFLNKAYDPIILQELFKIIKTRPCNKFGGPDGIKYEALKI</sequence>
<accession>A0ABQ9H5Q1</accession>
<dbReference type="EMBL" id="JARBHB010000007">
    <property type="protein sequence ID" value="KAJ8879609.1"/>
    <property type="molecule type" value="Genomic_DNA"/>
</dbReference>
<gene>
    <name evidence="1" type="ORF">PR048_020217</name>
</gene>
<comment type="caution">
    <text evidence="1">The sequence shown here is derived from an EMBL/GenBank/DDBJ whole genome shotgun (WGS) entry which is preliminary data.</text>
</comment>
<reference evidence="1 2" key="1">
    <citation type="submission" date="2023-02" db="EMBL/GenBank/DDBJ databases">
        <title>LHISI_Scaffold_Assembly.</title>
        <authorList>
            <person name="Stuart O.P."/>
            <person name="Cleave R."/>
            <person name="Magrath M.J.L."/>
            <person name="Mikheyev A.S."/>
        </authorList>
    </citation>
    <scope>NUCLEOTIDE SEQUENCE [LARGE SCALE GENOMIC DNA]</scope>
    <source>
        <strain evidence="1">Daus_M_001</strain>
        <tissue evidence="1">Leg muscle</tissue>
    </source>
</reference>
<evidence type="ECO:0008006" key="3">
    <source>
        <dbReference type="Google" id="ProtNLM"/>
    </source>
</evidence>
<evidence type="ECO:0000313" key="1">
    <source>
        <dbReference type="EMBL" id="KAJ8879609.1"/>
    </source>
</evidence>
<organism evidence="1 2">
    <name type="scientific">Dryococelus australis</name>
    <dbReference type="NCBI Taxonomy" id="614101"/>
    <lineage>
        <taxon>Eukaryota</taxon>
        <taxon>Metazoa</taxon>
        <taxon>Ecdysozoa</taxon>
        <taxon>Arthropoda</taxon>
        <taxon>Hexapoda</taxon>
        <taxon>Insecta</taxon>
        <taxon>Pterygota</taxon>
        <taxon>Neoptera</taxon>
        <taxon>Polyneoptera</taxon>
        <taxon>Phasmatodea</taxon>
        <taxon>Verophasmatodea</taxon>
        <taxon>Anareolatae</taxon>
        <taxon>Phasmatidae</taxon>
        <taxon>Eurycanthinae</taxon>
        <taxon>Dryococelus</taxon>
    </lineage>
</organism>
<dbReference type="Proteomes" id="UP001159363">
    <property type="component" value="Chromosome 6"/>
</dbReference>